<accession>A0A556C9M4</accession>
<feature type="transmembrane region" description="Helical" evidence="9">
    <location>
        <begin position="227"/>
        <end position="246"/>
    </location>
</feature>
<comment type="similarity">
    <text evidence="2">Belongs to the autoinducer-2 exporter (AI-2E) (TC 2.A.86) family.</text>
</comment>
<dbReference type="OrthoDB" id="9784366at2"/>
<evidence type="ECO:0000313" key="10">
    <source>
        <dbReference type="EMBL" id="TSI14080.1"/>
    </source>
</evidence>
<gene>
    <name evidence="10" type="ORF">FO013_15100</name>
</gene>
<protein>
    <submittedName>
        <fullName evidence="10">AI-2E family transporter</fullName>
    </submittedName>
</protein>
<dbReference type="InterPro" id="IPR002549">
    <property type="entry name" value="AI-2E-like"/>
</dbReference>
<reference evidence="10 11" key="1">
    <citation type="submission" date="2019-07" db="EMBL/GenBank/DDBJ databases">
        <title>Draft genome sequence of Brevibacterium aurantiacum XU54 isolated from Xinjiang China.</title>
        <authorList>
            <person name="Xu X."/>
        </authorList>
    </citation>
    <scope>NUCLEOTIDE SEQUENCE [LARGE SCALE GENOMIC DNA]</scope>
    <source>
        <strain evidence="10 11">XU54</strain>
    </source>
</reference>
<feature type="transmembrane region" description="Helical" evidence="9">
    <location>
        <begin position="27"/>
        <end position="45"/>
    </location>
</feature>
<evidence type="ECO:0000256" key="3">
    <source>
        <dbReference type="ARBA" id="ARBA00022448"/>
    </source>
</evidence>
<dbReference type="RefSeq" id="WP_143923392.1">
    <property type="nucleotide sequence ID" value="NZ_VLTK01000009.1"/>
</dbReference>
<evidence type="ECO:0000256" key="7">
    <source>
        <dbReference type="ARBA" id="ARBA00023136"/>
    </source>
</evidence>
<dbReference type="Pfam" id="PF01594">
    <property type="entry name" value="AI-2E_transport"/>
    <property type="match status" value="1"/>
</dbReference>
<feature type="region of interest" description="Disordered" evidence="8">
    <location>
        <begin position="357"/>
        <end position="390"/>
    </location>
</feature>
<feature type="transmembrane region" description="Helical" evidence="9">
    <location>
        <begin position="167"/>
        <end position="187"/>
    </location>
</feature>
<keyword evidence="5 9" id="KW-0812">Transmembrane</keyword>
<dbReference type="PANTHER" id="PTHR21716">
    <property type="entry name" value="TRANSMEMBRANE PROTEIN"/>
    <property type="match status" value="1"/>
</dbReference>
<dbReference type="Proteomes" id="UP000316406">
    <property type="component" value="Unassembled WGS sequence"/>
</dbReference>
<keyword evidence="7 9" id="KW-0472">Membrane</keyword>
<organism evidence="10 11">
    <name type="scientific">Brevibacterium aurantiacum</name>
    <dbReference type="NCBI Taxonomy" id="273384"/>
    <lineage>
        <taxon>Bacteria</taxon>
        <taxon>Bacillati</taxon>
        <taxon>Actinomycetota</taxon>
        <taxon>Actinomycetes</taxon>
        <taxon>Micrococcales</taxon>
        <taxon>Brevibacteriaceae</taxon>
        <taxon>Brevibacterium</taxon>
    </lineage>
</organism>
<feature type="transmembrane region" description="Helical" evidence="9">
    <location>
        <begin position="84"/>
        <end position="105"/>
    </location>
</feature>
<evidence type="ECO:0000256" key="1">
    <source>
        <dbReference type="ARBA" id="ARBA00004651"/>
    </source>
</evidence>
<feature type="transmembrane region" description="Helical" evidence="9">
    <location>
        <begin position="320"/>
        <end position="345"/>
    </location>
</feature>
<dbReference type="PANTHER" id="PTHR21716:SF53">
    <property type="entry name" value="PERMEASE PERM-RELATED"/>
    <property type="match status" value="1"/>
</dbReference>
<feature type="transmembrane region" description="Helical" evidence="9">
    <location>
        <begin position="51"/>
        <end position="72"/>
    </location>
</feature>
<feature type="transmembrane region" description="Helical" evidence="9">
    <location>
        <begin position="281"/>
        <end position="300"/>
    </location>
</feature>
<evidence type="ECO:0000256" key="8">
    <source>
        <dbReference type="SAM" id="MobiDB-lite"/>
    </source>
</evidence>
<comment type="caution">
    <text evidence="10">The sequence shown here is derived from an EMBL/GenBank/DDBJ whole genome shotgun (WGS) entry which is preliminary data.</text>
</comment>
<comment type="subcellular location">
    <subcellularLocation>
        <location evidence="1">Cell membrane</location>
        <topology evidence="1">Multi-pass membrane protein</topology>
    </subcellularLocation>
</comment>
<keyword evidence="4" id="KW-1003">Cell membrane</keyword>
<feature type="compositionally biased region" description="Basic and acidic residues" evidence="8">
    <location>
        <begin position="379"/>
        <end position="390"/>
    </location>
</feature>
<dbReference type="GO" id="GO:0005886">
    <property type="term" value="C:plasma membrane"/>
    <property type="evidence" value="ECO:0007669"/>
    <property type="project" value="UniProtKB-SubCell"/>
</dbReference>
<evidence type="ECO:0000256" key="5">
    <source>
        <dbReference type="ARBA" id="ARBA00022692"/>
    </source>
</evidence>
<dbReference type="AlphaFoldDB" id="A0A556C9M4"/>
<evidence type="ECO:0000256" key="2">
    <source>
        <dbReference type="ARBA" id="ARBA00009773"/>
    </source>
</evidence>
<evidence type="ECO:0000256" key="9">
    <source>
        <dbReference type="SAM" id="Phobius"/>
    </source>
</evidence>
<keyword evidence="3" id="KW-0813">Transport</keyword>
<keyword evidence="6 9" id="KW-1133">Transmembrane helix</keyword>
<keyword evidence="11" id="KW-1185">Reference proteome</keyword>
<evidence type="ECO:0000256" key="4">
    <source>
        <dbReference type="ARBA" id="ARBA00022475"/>
    </source>
</evidence>
<evidence type="ECO:0000313" key="11">
    <source>
        <dbReference type="Proteomes" id="UP000316406"/>
    </source>
</evidence>
<dbReference type="EMBL" id="VLTK01000009">
    <property type="protein sequence ID" value="TSI14080.1"/>
    <property type="molecule type" value="Genomic_DNA"/>
</dbReference>
<sequence>MVNDLHDPVEQNRDDPIPEGLKLGARFTGYLLVIIAGIAVAGFLALQIAEIVIPFLAGLILSALLVPMSSFLQRHRWPKSVAVITVWVIVLGLLTGLVFLIVVQIRNEMAAIQGQLAVSLEAAQKYLATQPFGLTEDKINEFIASSGQWLQDNSAGLRSGAAEVGSTAAHIIEGIIIVLFVTLFALIDGRGIWAWVVQIWPRKAHHRIGAAGDAGWKTLSSFIRIQLVVAATDAIGIGLGALILGVPLAVPIATVVFLGAFVPFIGAIIGGAFAVGLALLFNGWVHAVIMLGIVVLVQQIESHVLQPWLTGSRVKIHPLAVILGVTAGAALAGIAGAFFAVPVIATLNSMFRAAKEPPVEQTSAEAAGEINDVETLSNSKDDEVETGKDQ</sequence>
<proteinExistence type="inferred from homology"/>
<feature type="transmembrane region" description="Helical" evidence="9">
    <location>
        <begin position="252"/>
        <end position="274"/>
    </location>
</feature>
<name>A0A556C9M4_BREAU</name>
<dbReference type="GO" id="GO:0055085">
    <property type="term" value="P:transmembrane transport"/>
    <property type="evidence" value="ECO:0007669"/>
    <property type="project" value="TreeGrafter"/>
</dbReference>
<evidence type="ECO:0000256" key="6">
    <source>
        <dbReference type="ARBA" id="ARBA00022989"/>
    </source>
</evidence>